<keyword evidence="10" id="KW-0862">Zinc</keyword>
<dbReference type="NCBIfam" id="TIGR01662">
    <property type="entry name" value="HAD-SF-IIIA"/>
    <property type="match status" value="1"/>
</dbReference>
<feature type="active site" description="Nucleophile" evidence="8">
    <location>
        <position position="14"/>
    </location>
</feature>
<feature type="binding site" evidence="10">
    <location>
        <position position="96"/>
    </location>
    <ligand>
        <name>Zn(2+)</name>
        <dbReference type="ChEBI" id="CHEBI:29105"/>
    </ligand>
</feature>
<evidence type="ECO:0000256" key="5">
    <source>
        <dbReference type="ARBA" id="ARBA00023277"/>
    </source>
</evidence>
<evidence type="ECO:0000256" key="7">
    <source>
        <dbReference type="PIRNR" id="PIRNR004682"/>
    </source>
</evidence>
<evidence type="ECO:0000256" key="4">
    <source>
        <dbReference type="ARBA" id="ARBA00022801"/>
    </source>
</evidence>
<sequence length="189" mass="20364">MTAVDLSKGVVLLDRDGVINKDRGTYVSKPSELIVLSNALRAIARLTAAGIRIGICTNQGGIARGIYDEAILAEIHAKMMAAVHDFGGEIEHIVFCPSYDNADPRRKPNPGMLLEQAAYFGLADLVGVPFVGDNVVDVQAARAAGAVPVLVKTGKGRQVAAHHRDQLQEVKIYPNLEEAAADWLRKKRV</sequence>
<feature type="binding site" evidence="10">
    <location>
        <position position="16"/>
    </location>
    <ligand>
        <name>Mg(2+)</name>
        <dbReference type="ChEBI" id="CHEBI:18420"/>
    </ligand>
</feature>
<gene>
    <name evidence="11" type="primary">gmhB</name>
    <name evidence="11" type="ORF">NCTC10717_02192</name>
</gene>
<dbReference type="AlphaFoldDB" id="A0A380N0X0"/>
<dbReference type="PIRSF" id="PIRSF004682">
    <property type="entry name" value="GmhB"/>
    <property type="match status" value="1"/>
</dbReference>
<keyword evidence="2 7" id="KW-0963">Cytoplasm</keyword>
<evidence type="ECO:0000256" key="1">
    <source>
        <dbReference type="ARBA" id="ARBA00004496"/>
    </source>
</evidence>
<dbReference type="EC" id="3.1.3.-" evidence="7"/>
<feature type="active site" description="Proton donor" evidence="8">
    <location>
        <position position="16"/>
    </location>
</feature>
<feature type="binding site" evidence="10">
    <location>
        <position position="133"/>
    </location>
    <ligand>
        <name>Mg(2+)</name>
        <dbReference type="ChEBI" id="CHEBI:18420"/>
    </ligand>
</feature>
<reference evidence="11 12" key="1">
    <citation type="submission" date="2018-06" db="EMBL/GenBank/DDBJ databases">
        <authorList>
            <consortium name="Pathogen Informatics"/>
            <person name="Doyle S."/>
        </authorList>
    </citation>
    <scope>NUCLEOTIDE SEQUENCE [LARGE SCALE GENOMIC DNA]</scope>
    <source>
        <strain evidence="11 12">NCTC10717</strain>
    </source>
</reference>
<evidence type="ECO:0000313" key="11">
    <source>
        <dbReference type="EMBL" id="SUO98440.1"/>
    </source>
</evidence>
<comment type="subcellular location">
    <subcellularLocation>
        <location evidence="1 7">Cytoplasm</location>
    </subcellularLocation>
</comment>
<dbReference type="GO" id="GO:0046872">
    <property type="term" value="F:metal ion binding"/>
    <property type="evidence" value="ECO:0007669"/>
    <property type="project" value="UniProtKB-KW"/>
</dbReference>
<evidence type="ECO:0000256" key="10">
    <source>
        <dbReference type="PIRSR" id="PIRSR004682-4"/>
    </source>
</evidence>
<dbReference type="GO" id="GO:0016791">
    <property type="term" value="F:phosphatase activity"/>
    <property type="evidence" value="ECO:0007669"/>
    <property type="project" value="InterPro"/>
</dbReference>
<keyword evidence="3 10" id="KW-0479">Metal-binding</keyword>
<evidence type="ECO:0000256" key="6">
    <source>
        <dbReference type="ARBA" id="ARBA00031828"/>
    </source>
</evidence>
<feature type="binding site" evidence="10">
    <location>
        <position position="14"/>
    </location>
    <ligand>
        <name>Mg(2+)</name>
        <dbReference type="ChEBI" id="CHEBI:18420"/>
    </ligand>
</feature>
<name>A0A380N0X0_9GAMM</name>
<dbReference type="PANTHER" id="PTHR42891">
    <property type="entry name" value="D-GLYCERO-BETA-D-MANNO-HEPTOSE-1,7-BISPHOSPHATE 7-PHOSPHATASE"/>
    <property type="match status" value="1"/>
</dbReference>
<dbReference type="GO" id="GO:0005737">
    <property type="term" value="C:cytoplasm"/>
    <property type="evidence" value="ECO:0007669"/>
    <property type="project" value="UniProtKB-SubCell"/>
</dbReference>
<feature type="site" description="Stabilizes the phosphoryl group" evidence="9">
    <location>
        <position position="57"/>
    </location>
</feature>
<evidence type="ECO:0000256" key="3">
    <source>
        <dbReference type="ARBA" id="ARBA00022723"/>
    </source>
</evidence>
<dbReference type="NCBIfam" id="TIGR01656">
    <property type="entry name" value="Histidinol-ppas"/>
    <property type="match status" value="1"/>
</dbReference>
<comment type="similarity">
    <text evidence="7">Belongs to the gmhB family.</text>
</comment>
<keyword evidence="12" id="KW-1185">Reference proteome</keyword>
<dbReference type="OrthoDB" id="9781367at2"/>
<keyword evidence="4 7" id="KW-0378">Hydrolase</keyword>
<comment type="cofactor">
    <cofactor evidence="10">
        <name>Mg(2+)</name>
        <dbReference type="ChEBI" id="CHEBI:18420"/>
    </cofactor>
</comment>
<dbReference type="RefSeq" id="WP_115219269.1">
    <property type="nucleotide sequence ID" value="NZ_UHIA01000004.1"/>
</dbReference>
<evidence type="ECO:0000256" key="9">
    <source>
        <dbReference type="PIRSR" id="PIRSR004682-3"/>
    </source>
</evidence>
<proteinExistence type="inferred from homology"/>
<keyword evidence="10" id="KW-0460">Magnesium</keyword>
<protein>
    <recommendedName>
        <fullName evidence="6 7">D,D-heptose 1,7-bisphosphate phosphatase</fullName>
        <ecNumber evidence="7">3.1.3.-</ecNumber>
    </recommendedName>
</protein>
<dbReference type="InterPro" id="IPR006549">
    <property type="entry name" value="HAD-SF_hydro_IIIA"/>
</dbReference>
<dbReference type="Gene3D" id="3.40.50.1000">
    <property type="entry name" value="HAD superfamily/HAD-like"/>
    <property type="match status" value="1"/>
</dbReference>
<dbReference type="PANTHER" id="PTHR42891:SF1">
    <property type="entry name" value="D-GLYCERO-BETA-D-MANNO-HEPTOSE-1,7-BISPHOSPHATE 7-PHOSPHATASE"/>
    <property type="match status" value="1"/>
</dbReference>
<comment type="cofactor">
    <cofactor evidence="10">
        <name>Zn(2+)</name>
        <dbReference type="ChEBI" id="CHEBI:29105"/>
    </cofactor>
</comment>
<accession>A0A380N0X0</accession>
<dbReference type="GO" id="GO:0005975">
    <property type="term" value="P:carbohydrate metabolic process"/>
    <property type="evidence" value="ECO:0007669"/>
    <property type="project" value="InterPro"/>
</dbReference>
<dbReference type="InterPro" id="IPR036412">
    <property type="entry name" value="HAD-like_sf"/>
</dbReference>
<feature type="site" description="Stabilizes the phosphoryl group" evidence="9">
    <location>
        <position position="107"/>
    </location>
</feature>
<dbReference type="EMBL" id="UHIA01000004">
    <property type="protein sequence ID" value="SUO98440.1"/>
    <property type="molecule type" value="Genomic_DNA"/>
</dbReference>
<feature type="site" description="Contributes to substrate recognition" evidence="9">
    <location>
        <position position="106"/>
    </location>
</feature>
<evidence type="ECO:0000313" key="12">
    <source>
        <dbReference type="Proteomes" id="UP000254575"/>
    </source>
</evidence>
<dbReference type="InterPro" id="IPR006543">
    <property type="entry name" value="Histidinol-phos"/>
</dbReference>
<evidence type="ECO:0000256" key="8">
    <source>
        <dbReference type="PIRSR" id="PIRSR004682-1"/>
    </source>
</evidence>
<dbReference type="SUPFAM" id="SSF56784">
    <property type="entry name" value="HAD-like"/>
    <property type="match status" value="1"/>
</dbReference>
<dbReference type="Pfam" id="PF13242">
    <property type="entry name" value="Hydrolase_like"/>
    <property type="match status" value="1"/>
</dbReference>
<evidence type="ECO:0000256" key="2">
    <source>
        <dbReference type="ARBA" id="ARBA00022490"/>
    </source>
</evidence>
<keyword evidence="5 7" id="KW-0119">Carbohydrate metabolism</keyword>
<dbReference type="Proteomes" id="UP000254575">
    <property type="component" value="Unassembled WGS sequence"/>
</dbReference>
<dbReference type="InterPro" id="IPR023214">
    <property type="entry name" value="HAD_sf"/>
</dbReference>
<organism evidence="11 12">
    <name type="scientific">Suttonella indologenes</name>
    <dbReference type="NCBI Taxonomy" id="13276"/>
    <lineage>
        <taxon>Bacteria</taxon>
        <taxon>Pseudomonadati</taxon>
        <taxon>Pseudomonadota</taxon>
        <taxon>Gammaproteobacteria</taxon>
        <taxon>Cardiobacteriales</taxon>
        <taxon>Cardiobacteriaceae</taxon>
        <taxon>Suttonella</taxon>
    </lineage>
</organism>
<dbReference type="InterPro" id="IPR004446">
    <property type="entry name" value="Heptose_bisP_phosphatase"/>
</dbReference>